<accession>A0A7M1UU31</accession>
<dbReference type="Gene3D" id="1.10.8.60">
    <property type="match status" value="2"/>
</dbReference>
<evidence type="ECO:0000313" key="9">
    <source>
        <dbReference type="Proteomes" id="UP000593766"/>
    </source>
</evidence>
<dbReference type="CDD" id="cd19511">
    <property type="entry name" value="RecA-like_CDC48_r2-like"/>
    <property type="match status" value="1"/>
</dbReference>
<protein>
    <submittedName>
        <fullName evidence="8">CDC48 family AAA ATPase</fullName>
    </submittedName>
</protein>
<dbReference type="Pfam" id="PF17862">
    <property type="entry name" value="AAA_lid_3"/>
    <property type="match status" value="2"/>
</dbReference>
<dbReference type="InterPro" id="IPR027417">
    <property type="entry name" value="P-loop_NTPase"/>
</dbReference>
<dbReference type="Gene3D" id="2.40.40.20">
    <property type="match status" value="1"/>
</dbReference>
<dbReference type="SUPFAM" id="SSF54585">
    <property type="entry name" value="Cdc48 domain 2-like"/>
    <property type="match status" value="1"/>
</dbReference>
<dbReference type="SUPFAM" id="SSF52540">
    <property type="entry name" value="P-loop containing nucleoside triphosphate hydrolases"/>
    <property type="match status" value="2"/>
</dbReference>
<organism evidence="8 9">
    <name type="scientific">Thermosphaera chiliense</name>
    <dbReference type="NCBI Taxonomy" id="3402707"/>
    <lineage>
        <taxon>Archaea</taxon>
        <taxon>Thermoproteota</taxon>
        <taxon>Thermoprotei</taxon>
        <taxon>Desulfurococcales</taxon>
        <taxon>Desulfurococcaceae</taxon>
        <taxon>Thermosphaera</taxon>
    </lineage>
</organism>
<dbReference type="SUPFAM" id="SSF50692">
    <property type="entry name" value="ADC-like"/>
    <property type="match status" value="1"/>
</dbReference>
<keyword evidence="3" id="KW-0547">Nucleotide-binding</keyword>
<evidence type="ECO:0000256" key="3">
    <source>
        <dbReference type="ARBA" id="ARBA00022741"/>
    </source>
</evidence>
<evidence type="ECO:0000259" key="7">
    <source>
        <dbReference type="SMART" id="SM01073"/>
    </source>
</evidence>
<sequence length="740" mass="82969">MLTLVLDLAGNKLRIPLRVLDADRRDLHKGIARLDPEVMDKHGILEGDLLLVEGESETAVIAAASRDQDRGLGVIRLDPVTRKNAGVNINEVVFVEKVEKQYAQVVKLAPTNYFAPADPSVVEEVKRRIIGRPLMEDNEIHVVIMEMSIPFRVVTLKPKGPVIVSDETELYIFEEPVGEVPRVTYEDIGGLGNVIEKIREMVELPLKYRKVFRKLNIDPPKGILLYGPPGTGKTLLAKALANEANAYFIVINGPEIMSKYYGESEQRLREIFKLARKKAKKNPAIIFIDELDAIAPKRDEVIGEVERRVVAQLLALLDGLESRGNVIVIAATNRPNAVDPALRRPGRFDREIEIPMPDKKGRLEILQIHTRRLVKSGILGEDVDLVKLAEMTHGYTGADLAALVKEAVLHALRRYVPLEKSNPPTPEEVLEKVKVTFEDFMFAYKSIVPSGLREIYVEVPEVHWSDIGGLHEVKQALKESVEWPLRMPEVFEKFGIKPPKGILLYGPPGCGKTLLAKAVATESGANFIAVRGAEIMSKWVGESERAVREIFRKARLHAPTVVFFDEIDAIASLRGAELDSGVSERVVTQLITEMDGIQKLENVVVIAATNRPDLIDPALLRPGRLEKLIYVPPPDYDARLEILRIQTRSIPLSRDVDLREIARRTEGYSGADVEAVVREAVMSALRESLNVKEVSVKHFNRALEIIKPSINDNMLRYYLEWGVRARQQLPRSHLKPQVYV</sequence>
<dbReference type="SMART" id="SM01072">
    <property type="entry name" value="CDC48_2"/>
    <property type="match status" value="1"/>
</dbReference>
<dbReference type="InterPro" id="IPR050168">
    <property type="entry name" value="AAA_ATPase_domain"/>
</dbReference>
<dbReference type="InterPro" id="IPR003338">
    <property type="entry name" value="CDC4_N-term_subdom"/>
</dbReference>
<dbReference type="SMART" id="SM00382">
    <property type="entry name" value="AAA"/>
    <property type="match status" value="2"/>
</dbReference>
<dbReference type="AlphaFoldDB" id="A0A7M1UU31"/>
<dbReference type="InterPro" id="IPR003593">
    <property type="entry name" value="AAA+_ATPase"/>
</dbReference>
<dbReference type="InterPro" id="IPR003959">
    <property type="entry name" value="ATPase_AAA_core"/>
</dbReference>
<dbReference type="GO" id="GO:0005737">
    <property type="term" value="C:cytoplasm"/>
    <property type="evidence" value="ECO:0007669"/>
    <property type="project" value="UniProtKB-ARBA"/>
</dbReference>
<dbReference type="Pfam" id="PF00004">
    <property type="entry name" value="AAA"/>
    <property type="match status" value="2"/>
</dbReference>
<dbReference type="KEGG" id="tcs:IMZ38_02680"/>
<dbReference type="PROSITE" id="PS00674">
    <property type="entry name" value="AAA"/>
    <property type="match status" value="2"/>
</dbReference>
<dbReference type="SMART" id="SM01073">
    <property type="entry name" value="CDC48_N"/>
    <property type="match status" value="1"/>
</dbReference>
<evidence type="ECO:0000259" key="5">
    <source>
        <dbReference type="SMART" id="SM00382"/>
    </source>
</evidence>
<dbReference type="InterPro" id="IPR041569">
    <property type="entry name" value="AAA_lid_3"/>
</dbReference>
<feature type="domain" description="AAA+ ATPase" evidence="5">
    <location>
        <begin position="219"/>
        <end position="358"/>
    </location>
</feature>
<dbReference type="InterPro" id="IPR029067">
    <property type="entry name" value="CDC48_domain_2-like_sf"/>
</dbReference>
<keyword evidence="4" id="KW-0067">ATP-binding</keyword>
<evidence type="ECO:0000313" key="8">
    <source>
        <dbReference type="EMBL" id="QOR94842.1"/>
    </source>
</evidence>
<reference evidence="8 9" key="1">
    <citation type="submission" date="2020-10" db="EMBL/GenBank/DDBJ databases">
        <title>Complete genome sequence of Thermosphaera aggregans strain 3507.</title>
        <authorList>
            <person name="Zayulina K.S."/>
            <person name="Elcheninov A.G."/>
            <person name="Toshchakov S.V."/>
            <person name="Kublanov I.V."/>
            <person name="Kochetkova T.V."/>
        </authorList>
    </citation>
    <scope>NUCLEOTIDE SEQUENCE [LARGE SCALE GENOMIC DNA]</scope>
    <source>
        <strain evidence="8 9">3507</strain>
    </source>
</reference>
<dbReference type="FunFam" id="2.40.40.20:FF:000007">
    <property type="entry name" value="AAA family ATPase"/>
    <property type="match status" value="1"/>
</dbReference>
<dbReference type="GO" id="GO:0016887">
    <property type="term" value="F:ATP hydrolysis activity"/>
    <property type="evidence" value="ECO:0007669"/>
    <property type="project" value="InterPro"/>
</dbReference>
<dbReference type="EMBL" id="CP063144">
    <property type="protein sequence ID" value="QOR94842.1"/>
    <property type="molecule type" value="Genomic_DNA"/>
</dbReference>
<dbReference type="Pfam" id="PF02359">
    <property type="entry name" value="CDC48_N"/>
    <property type="match status" value="1"/>
</dbReference>
<dbReference type="PANTHER" id="PTHR23077">
    <property type="entry name" value="AAA-FAMILY ATPASE"/>
    <property type="match status" value="1"/>
</dbReference>
<dbReference type="PANTHER" id="PTHR23077:SF171">
    <property type="entry name" value="NUCLEAR VALOSIN-CONTAINING PROTEIN-LIKE"/>
    <property type="match status" value="1"/>
</dbReference>
<dbReference type="Proteomes" id="UP000593766">
    <property type="component" value="Chromosome"/>
</dbReference>
<comment type="similarity">
    <text evidence="1">Belongs to the AAA ATPase family. CDC48 subfamily.</text>
</comment>
<dbReference type="InterPro" id="IPR009010">
    <property type="entry name" value="Asp_de-COase-like_dom_sf"/>
</dbReference>
<dbReference type="FunFam" id="3.40.50.300:FF:000018">
    <property type="entry name" value="Cell division control 48"/>
    <property type="match status" value="1"/>
</dbReference>
<evidence type="ECO:0000256" key="2">
    <source>
        <dbReference type="ARBA" id="ARBA00022737"/>
    </source>
</evidence>
<dbReference type="FunFam" id="1.10.8.60:FF:000038">
    <property type="entry name" value="spermatogenesis-associated protein 5-like protein 1"/>
    <property type="match status" value="1"/>
</dbReference>
<dbReference type="InterPro" id="IPR003960">
    <property type="entry name" value="ATPase_AAA_CS"/>
</dbReference>
<keyword evidence="2" id="KW-0677">Repeat</keyword>
<feature type="domain" description="CDC48" evidence="6">
    <location>
        <begin position="116"/>
        <end position="179"/>
    </location>
</feature>
<proteinExistence type="inferred from homology"/>
<name>A0A7M1UU31_9CREN</name>
<dbReference type="GO" id="GO:0005524">
    <property type="term" value="F:ATP binding"/>
    <property type="evidence" value="ECO:0007669"/>
    <property type="project" value="UniProtKB-KW"/>
</dbReference>
<feature type="domain" description="CDC48 N-terminal subdomain" evidence="7">
    <location>
        <begin position="16"/>
        <end position="100"/>
    </location>
</feature>
<dbReference type="NCBIfam" id="TIGR01243">
    <property type="entry name" value="CDC48"/>
    <property type="match status" value="1"/>
</dbReference>
<evidence type="ECO:0000256" key="1">
    <source>
        <dbReference type="ARBA" id="ARBA00009833"/>
    </source>
</evidence>
<evidence type="ECO:0000259" key="6">
    <source>
        <dbReference type="SMART" id="SM01072"/>
    </source>
</evidence>
<dbReference type="Pfam" id="PF02933">
    <property type="entry name" value="CDC48_2"/>
    <property type="match status" value="1"/>
</dbReference>
<keyword evidence="9" id="KW-1185">Reference proteome</keyword>
<feature type="domain" description="AAA+ ATPase" evidence="5">
    <location>
        <begin position="498"/>
        <end position="635"/>
    </location>
</feature>
<dbReference type="InterPro" id="IPR004201">
    <property type="entry name" value="Cdc48_dom2"/>
</dbReference>
<dbReference type="Gene3D" id="3.40.50.300">
    <property type="entry name" value="P-loop containing nucleotide triphosphate hydrolases"/>
    <property type="match status" value="2"/>
</dbReference>
<evidence type="ECO:0000256" key="4">
    <source>
        <dbReference type="ARBA" id="ARBA00022840"/>
    </source>
</evidence>
<dbReference type="InterPro" id="IPR005938">
    <property type="entry name" value="AAA_ATPase_CDC48"/>
</dbReference>
<dbReference type="Gene3D" id="3.10.330.10">
    <property type="match status" value="1"/>
</dbReference>
<gene>
    <name evidence="8" type="ORF">IMZ38_02680</name>
</gene>
<dbReference type="OrthoDB" id="77269at2157"/>
<dbReference type="FunFam" id="3.40.50.300:FF:000012">
    <property type="entry name" value="Transitional endoplasmic reticulum ATPase"/>
    <property type="match status" value="1"/>
</dbReference>